<feature type="compositionally biased region" description="Acidic residues" evidence="1">
    <location>
        <begin position="394"/>
        <end position="403"/>
    </location>
</feature>
<dbReference type="GO" id="GO:0001181">
    <property type="term" value="F:RNA polymerase I general transcription initiation factor activity"/>
    <property type="evidence" value="ECO:0007669"/>
    <property type="project" value="TreeGrafter"/>
</dbReference>
<dbReference type="GO" id="GO:0000182">
    <property type="term" value="F:rDNA binding"/>
    <property type="evidence" value="ECO:0007669"/>
    <property type="project" value="TreeGrafter"/>
</dbReference>
<dbReference type="InterPro" id="IPR039601">
    <property type="entry name" value="Rrn5"/>
</dbReference>
<accession>A0A9P8WBC7</accession>
<dbReference type="GO" id="GO:0042790">
    <property type="term" value="P:nucleolar large rRNA transcription by RNA polymerase I"/>
    <property type="evidence" value="ECO:0007669"/>
    <property type="project" value="InterPro"/>
</dbReference>
<dbReference type="Proteomes" id="UP000777438">
    <property type="component" value="Unassembled WGS sequence"/>
</dbReference>
<feature type="region of interest" description="Disordered" evidence="1">
    <location>
        <begin position="1"/>
        <end position="21"/>
    </location>
</feature>
<evidence type="ECO:0008006" key="4">
    <source>
        <dbReference type="Google" id="ProtNLM"/>
    </source>
</evidence>
<dbReference type="CDD" id="cd00167">
    <property type="entry name" value="SANT"/>
    <property type="match status" value="1"/>
</dbReference>
<proteinExistence type="predicted"/>
<organism evidence="2 3">
    <name type="scientific">Thelonectria olida</name>
    <dbReference type="NCBI Taxonomy" id="1576542"/>
    <lineage>
        <taxon>Eukaryota</taxon>
        <taxon>Fungi</taxon>
        <taxon>Dikarya</taxon>
        <taxon>Ascomycota</taxon>
        <taxon>Pezizomycotina</taxon>
        <taxon>Sordariomycetes</taxon>
        <taxon>Hypocreomycetidae</taxon>
        <taxon>Hypocreales</taxon>
        <taxon>Nectriaceae</taxon>
        <taxon>Thelonectria</taxon>
    </lineage>
</organism>
<dbReference type="GO" id="GO:0006361">
    <property type="term" value="P:transcription initiation at RNA polymerase I promoter"/>
    <property type="evidence" value="ECO:0007669"/>
    <property type="project" value="TreeGrafter"/>
</dbReference>
<protein>
    <recommendedName>
        <fullName evidence="4">RNA polymerase I-specific transcription initiation factor rrn5</fullName>
    </recommendedName>
</protein>
<dbReference type="EMBL" id="JAGPYM010000004">
    <property type="protein sequence ID" value="KAH6895440.1"/>
    <property type="molecule type" value="Genomic_DNA"/>
</dbReference>
<dbReference type="PANTHER" id="PTHR28079:SF1">
    <property type="entry name" value="RNA POLYMERASE I-SPECIFIC TRANSCRIPTION INITIATION FACTOR RRN5"/>
    <property type="match status" value="1"/>
</dbReference>
<name>A0A9P8WBC7_9HYPO</name>
<dbReference type="SUPFAM" id="SSF46689">
    <property type="entry name" value="Homeodomain-like"/>
    <property type="match status" value="1"/>
</dbReference>
<dbReference type="InterPro" id="IPR009057">
    <property type="entry name" value="Homeodomain-like_sf"/>
</dbReference>
<gene>
    <name evidence="2" type="ORF">B0T10DRAFT_216408</name>
</gene>
<dbReference type="AlphaFoldDB" id="A0A9P8WBC7"/>
<evidence type="ECO:0000313" key="3">
    <source>
        <dbReference type="Proteomes" id="UP000777438"/>
    </source>
</evidence>
<dbReference type="OrthoDB" id="2240312at2759"/>
<sequence>MDPNTDYPLSEEENLPLHSPATDMKQLDFVPVPNIEEEGHGYMPSSIYSGSDVENQPANEYGQLSLKRPAEGNLVHRAFKRKKGILNMDYLDLLNADIEDAAHRVTVTKEADVESSQFGVSFWSSSEKKLFFEAAARLGQDDLLGIAAFIGTKSEVEVNHYLSILRRAQLLRQREGLRPAIEFPEYPAAVELSQPLCHALDEAADAISVRQEHKEELREEGKWGELWDISPKILQKLEKAEEAAESQALPSARLFHLRHWLSLSERIFMNSSIPSDNWHFIDSCPPSMWATTFEDFHSLAISITRRLVQTTIFLSMSRIRSKRELTHTTQNIIKRQDVEAAVASLGLTPNSRQFWLRCARRLRLEVYEEPPSRDEEADQDPLTYSKVEQALRSDEDEITDEDAGLPSTEHEEDEPRLRDRLDEEDFKDEEIKDEIPDESESDASLSESDEEEAAITQDANEVLHFSAADFPKTHRTKQSLHNRVAAERRQELLAEECDQHASWQAEAELWELLEKKPPMELPKVREPGALPKSKLDTESMFPIERDWRTKTRYHGEWEVEEGLESPKER</sequence>
<dbReference type="Gene3D" id="1.10.10.60">
    <property type="entry name" value="Homeodomain-like"/>
    <property type="match status" value="1"/>
</dbReference>
<comment type="caution">
    <text evidence="2">The sequence shown here is derived from an EMBL/GenBank/DDBJ whole genome shotgun (WGS) entry which is preliminary data.</text>
</comment>
<dbReference type="InterPro" id="IPR001005">
    <property type="entry name" value="SANT/Myb"/>
</dbReference>
<reference evidence="2 3" key="1">
    <citation type="journal article" date="2021" name="Nat. Commun.">
        <title>Genetic determinants of endophytism in the Arabidopsis root mycobiome.</title>
        <authorList>
            <person name="Mesny F."/>
            <person name="Miyauchi S."/>
            <person name="Thiergart T."/>
            <person name="Pickel B."/>
            <person name="Atanasova L."/>
            <person name="Karlsson M."/>
            <person name="Huettel B."/>
            <person name="Barry K.W."/>
            <person name="Haridas S."/>
            <person name="Chen C."/>
            <person name="Bauer D."/>
            <person name="Andreopoulos W."/>
            <person name="Pangilinan J."/>
            <person name="LaButti K."/>
            <person name="Riley R."/>
            <person name="Lipzen A."/>
            <person name="Clum A."/>
            <person name="Drula E."/>
            <person name="Henrissat B."/>
            <person name="Kohler A."/>
            <person name="Grigoriev I.V."/>
            <person name="Martin F.M."/>
            <person name="Hacquard S."/>
        </authorList>
    </citation>
    <scope>NUCLEOTIDE SEQUENCE [LARGE SCALE GENOMIC DNA]</scope>
    <source>
        <strain evidence="2 3">MPI-CAGE-CH-0241</strain>
    </source>
</reference>
<evidence type="ECO:0000256" key="1">
    <source>
        <dbReference type="SAM" id="MobiDB-lite"/>
    </source>
</evidence>
<evidence type="ECO:0000313" key="2">
    <source>
        <dbReference type="EMBL" id="KAH6895440.1"/>
    </source>
</evidence>
<keyword evidence="3" id="KW-1185">Reference proteome</keyword>
<dbReference type="GO" id="GO:0000500">
    <property type="term" value="C:RNA polymerase I upstream activating factor complex"/>
    <property type="evidence" value="ECO:0007669"/>
    <property type="project" value="InterPro"/>
</dbReference>
<feature type="compositionally biased region" description="Acidic residues" evidence="1">
    <location>
        <begin position="435"/>
        <end position="453"/>
    </location>
</feature>
<feature type="region of interest" description="Disordered" evidence="1">
    <location>
        <begin position="389"/>
        <end position="461"/>
    </location>
</feature>
<dbReference type="PANTHER" id="PTHR28079">
    <property type="entry name" value="RNA POLYMERASE I-SPECIFIC TRANSCRIPTION INITIATION FACTOR RRN5"/>
    <property type="match status" value="1"/>
</dbReference>